<dbReference type="PROSITE" id="PS51484">
    <property type="entry name" value="G8"/>
    <property type="match status" value="1"/>
</dbReference>
<name>D3BUF4_HETP5</name>
<evidence type="ECO:0000313" key="5">
    <source>
        <dbReference type="EMBL" id="EFA74742.1"/>
    </source>
</evidence>
<evidence type="ECO:0000256" key="3">
    <source>
        <dbReference type="SAM" id="MobiDB-lite"/>
    </source>
</evidence>
<proteinExistence type="inferred from homology"/>
<dbReference type="EMBL" id="ADBJ01000060">
    <property type="protein sequence ID" value="EFA74742.1"/>
    <property type="molecule type" value="Genomic_DNA"/>
</dbReference>
<dbReference type="SMART" id="SM01225">
    <property type="entry name" value="G8"/>
    <property type="match status" value="1"/>
</dbReference>
<feature type="compositionally biased region" description="Pro residues" evidence="3">
    <location>
        <begin position="25"/>
        <end position="34"/>
    </location>
</feature>
<keyword evidence="1" id="KW-0325">Glycoprotein</keyword>
<dbReference type="Pfam" id="PF10162">
    <property type="entry name" value="G8"/>
    <property type="match status" value="1"/>
</dbReference>
<evidence type="ECO:0000259" key="4">
    <source>
        <dbReference type="PROSITE" id="PS51484"/>
    </source>
</evidence>
<accession>D3BUF4</accession>
<dbReference type="InParanoid" id="D3BUF4"/>
<dbReference type="PANTHER" id="PTHR47687:SF4">
    <property type="entry name" value="G8 DOMAIN-CONTAINING PROTEIN DDB_G0286311-RELATED"/>
    <property type="match status" value="1"/>
</dbReference>
<dbReference type="InterPro" id="IPR012334">
    <property type="entry name" value="Pectin_lyas_fold"/>
</dbReference>
<dbReference type="InterPro" id="IPR019316">
    <property type="entry name" value="G8_domain"/>
</dbReference>
<comment type="similarity">
    <text evidence="2">Belongs to the comF family.</text>
</comment>
<keyword evidence="6" id="KW-1185">Reference proteome</keyword>
<dbReference type="Pfam" id="PF24606">
    <property type="entry name" value="CEMIP_beta-hel"/>
    <property type="match status" value="1"/>
</dbReference>
<sequence length="1089" mass="121066">MEFGIAPISKSQQCPISPNWRDPDPSPNPPPSPPLMTVVPSKTSSFCNVNQWSVWSPYGAPGTLSDASGFSNGVDVSGSILFAQKNWYPNNEYLVLNQPIPLLKAGVSHTFKFQFLLREVQQFGNTISNITLNFLPYFQTAVADPESQALGPVTNSKYSYTWKGYFNLTKNWMNLTHTFTPTTNIINSVMVVQFNLNSKTQVLGYYFKGSSLMVSQYPVVIPPNLPSYSELVKIPRPTNQIVPQNISNCPHHRGDLVHWHNPATWPGNIVPSPSTNITLPENSRVLISSCSLQPNAIYTKIEVPQSSELIFSDGFYEVHVRDIMVMGKLWIGSKDCRLNGNVTIVFHGAKSNLDTIHDKAGTKGMGISRMGFVSMHGKKYFNTWTRLAATAYPGDFIISLQDPVNWEVGQAVFITTSQIEDEFTHQNELLTIAAISQSGTLIQFTTPLCYYHYAGPEYQSEVGMLTRRITLMGAMDSEDENFGGHFMSMGEGQIAGVATNRMGQLNMMGRYPFHFHMAGTLKNSYITDCSVLNAYFRCYTIHGTNNVTVSENVAFNSLGHCFYLEDGVEENNTLSYNLAAYVHIIGEPASGSSQGGDYIEGTENRIQPADSTASGFYISNAFNRFIGNAASGGWAGFNLPNQYKPMALNRNVSMNPSERPFIQWEGNTAHSSGYFWDFGTTVYVGDFNNTKTFLSTGQCISHWGTEVEVVGYESHDCGRAGSLFGKAWLSNAIVNGQSGNPLSYDPQNYHRQGFMMYDTLVQTILTNINFRNFIHNPNNPPIDEDNVVFMSLTYSDLYKPQGISGVSNITYTNVSPNQILGHLAIDTGSSRYFNYIDWDGSSTLKYPNKTLVGSHVDWWNHDNNCKWNPNNMGVWVCSPKRPEIEIANLEIIIPGIIYYSGDYGFPAESVVGTFSLFGNGITDRRQLQVTKNPQVTGVSNMGWYLNLDQGSPVNHTVHVFQVPYGHWVIYSLSYPAGTTFNISTNHHRNSSFNQPVTQVNSLSALRLGNGLKYFFDQKNLFIKIVDISLTGAATEYYERGGVRVYNSNLPGEYFLGLEYNIVANCPPSTVAPLPEGGSVCTATNQLPYY</sequence>
<organism evidence="5 6">
    <name type="scientific">Heterostelium pallidum (strain ATCC 26659 / Pp 5 / PN500)</name>
    <name type="common">Cellular slime mold</name>
    <name type="synonym">Polysphondylium pallidum</name>
    <dbReference type="NCBI Taxonomy" id="670386"/>
    <lineage>
        <taxon>Eukaryota</taxon>
        <taxon>Amoebozoa</taxon>
        <taxon>Evosea</taxon>
        <taxon>Eumycetozoa</taxon>
        <taxon>Dictyostelia</taxon>
        <taxon>Acytosteliales</taxon>
        <taxon>Acytosteliaceae</taxon>
        <taxon>Heterostelium</taxon>
    </lineage>
</organism>
<evidence type="ECO:0000313" key="6">
    <source>
        <dbReference type="Proteomes" id="UP000001396"/>
    </source>
</evidence>
<dbReference type="PANTHER" id="PTHR47687">
    <property type="entry name" value="G8 DOMAIN-CONTAINING PROTEIN DDB_G0288475-RELATED"/>
    <property type="match status" value="1"/>
</dbReference>
<feature type="region of interest" description="Disordered" evidence="3">
    <location>
        <begin position="1"/>
        <end position="34"/>
    </location>
</feature>
<dbReference type="InterPro" id="IPR055401">
    <property type="entry name" value="CEMIP_beta-hel_dom"/>
</dbReference>
<dbReference type="Proteomes" id="UP000001396">
    <property type="component" value="Unassembled WGS sequence"/>
</dbReference>
<evidence type="ECO:0000256" key="1">
    <source>
        <dbReference type="ARBA" id="ARBA00023180"/>
    </source>
</evidence>
<protein>
    <recommendedName>
        <fullName evidence="4">G8 domain-containing protein</fullName>
    </recommendedName>
</protein>
<comment type="caution">
    <text evidence="5">The sequence shown here is derived from an EMBL/GenBank/DDBJ whole genome shotgun (WGS) entry which is preliminary data.</text>
</comment>
<reference evidence="5 6" key="1">
    <citation type="journal article" date="2011" name="Genome Res.">
        <title>Phylogeny-wide analysis of social amoeba genomes highlights ancient origins for complex intercellular communication.</title>
        <authorList>
            <person name="Heidel A.J."/>
            <person name="Lawal H.M."/>
            <person name="Felder M."/>
            <person name="Schilde C."/>
            <person name="Helps N.R."/>
            <person name="Tunggal B."/>
            <person name="Rivero F."/>
            <person name="John U."/>
            <person name="Schleicher M."/>
            <person name="Eichinger L."/>
            <person name="Platzer M."/>
            <person name="Noegel A.A."/>
            <person name="Schaap P."/>
            <person name="Gloeckner G."/>
        </authorList>
    </citation>
    <scope>NUCLEOTIDE SEQUENCE [LARGE SCALE GENOMIC DNA]</scope>
    <source>
        <strain evidence="6">ATCC 26659 / Pp 5 / PN500</strain>
    </source>
</reference>
<dbReference type="InterPro" id="IPR052334">
    <property type="entry name" value="G8_domain-comF-like"/>
</dbReference>
<dbReference type="AlphaFoldDB" id="D3BUF4"/>
<dbReference type="RefSeq" id="XP_020426876.1">
    <property type="nucleotide sequence ID" value="XM_020582522.1"/>
</dbReference>
<feature type="domain" description="G8" evidence="4">
    <location>
        <begin position="263"/>
        <end position="389"/>
    </location>
</feature>
<dbReference type="Gene3D" id="2.160.20.10">
    <property type="entry name" value="Single-stranded right-handed beta-helix, Pectin lyase-like"/>
    <property type="match status" value="1"/>
</dbReference>
<evidence type="ECO:0000256" key="2">
    <source>
        <dbReference type="ARBA" id="ARBA00038413"/>
    </source>
</evidence>
<dbReference type="GeneID" id="31367241"/>
<gene>
    <name evidence="5" type="ORF">PPL_11773</name>
</gene>
<dbReference type="STRING" id="670386.D3BUF4"/>